<dbReference type="GO" id="GO:0007091">
    <property type="term" value="P:metaphase/anaphase transition of mitotic cell cycle"/>
    <property type="evidence" value="ECO:0007669"/>
    <property type="project" value="TreeGrafter"/>
</dbReference>
<evidence type="ECO:0000313" key="2">
    <source>
        <dbReference type="EMBL" id="PIO27694.1"/>
    </source>
</evidence>
<proteinExistence type="predicted"/>
<protein>
    <recommendedName>
        <fullName evidence="4">Anaphase-promoting complex subunit 2</fullName>
    </recommendedName>
</protein>
<evidence type="ECO:0000313" key="3">
    <source>
        <dbReference type="Proteomes" id="UP000228934"/>
    </source>
</evidence>
<accession>A0A2G9RIL7</accession>
<dbReference type="PANTHER" id="PTHR45957">
    <property type="entry name" value="ANAPHASE-PROMOTING COMPLEX SUBUNIT 2"/>
    <property type="match status" value="1"/>
</dbReference>
<sequence length="234" mass="26608">MARCSPEKLSAAWNTLSLGLVPASALGLAAPRSGIDESIGESDLKIALDVLRVCGLHTVVEEWFIEVLQMDLQRNIAPEFWNGINQQENAVEEQECVLLLLDTFRLLLSRLEPYLKSLEILGRWADMGFLHGSDSQILRDKVFTMFKAILFFSTSKTFQNMVQQFYSRTFKIYMRQKKRGNDSVSDCDSSMNEQESDSEDPVVEDFYCAGCESPKDQCWCSTAMEQFQQLNSIL</sequence>
<evidence type="ECO:0008006" key="4">
    <source>
        <dbReference type="Google" id="ProtNLM"/>
    </source>
</evidence>
<dbReference type="OrthoDB" id="5581181at2759"/>
<dbReference type="InterPro" id="IPR044554">
    <property type="entry name" value="ANAPC2"/>
</dbReference>
<evidence type="ECO:0000256" key="1">
    <source>
        <dbReference type="SAM" id="SignalP"/>
    </source>
</evidence>
<feature type="chain" id="PRO_5013668258" description="Anaphase-promoting complex subunit 2" evidence="1">
    <location>
        <begin position="26"/>
        <end position="234"/>
    </location>
</feature>
<dbReference type="AlphaFoldDB" id="A0A2G9RIL7"/>
<keyword evidence="1" id="KW-0732">Signal</keyword>
<gene>
    <name evidence="2" type="ORF">AB205_0153560</name>
</gene>
<dbReference type="GO" id="GO:0070979">
    <property type="term" value="P:protein K11-linked ubiquitination"/>
    <property type="evidence" value="ECO:0007669"/>
    <property type="project" value="TreeGrafter"/>
</dbReference>
<feature type="signal peptide" evidence="1">
    <location>
        <begin position="1"/>
        <end position="25"/>
    </location>
</feature>
<keyword evidence="3" id="KW-1185">Reference proteome</keyword>
<reference evidence="3" key="1">
    <citation type="journal article" date="2017" name="Nat. Commun.">
        <title>The North American bullfrog draft genome provides insight into hormonal regulation of long noncoding RNA.</title>
        <authorList>
            <person name="Hammond S.A."/>
            <person name="Warren R.L."/>
            <person name="Vandervalk B.P."/>
            <person name="Kucuk E."/>
            <person name="Khan H."/>
            <person name="Gibb E.A."/>
            <person name="Pandoh P."/>
            <person name="Kirk H."/>
            <person name="Zhao Y."/>
            <person name="Jones M."/>
            <person name="Mungall A.J."/>
            <person name="Coope R."/>
            <person name="Pleasance S."/>
            <person name="Moore R.A."/>
            <person name="Holt R.A."/>
            <person name="Round J.M."/>
            <person name="Ohora S."/>
            <person name="Walle B.V."/>
            <person name="Veldhoen N."/>
            <person name="Helbing C.C."/>
            <person name="Birol I."/>
        </authorList>
    </citation>
    <scope>NUCLEOTIDE SEQUENCE [LARGE SCALE GENOMIC DNA]</scope>
</reference>
<dbReference type="GO" id="GO:0005680">
    <property type="term" value="C:anaphase-promoting complex"/>
    <property type="evidence" value="ECO:0007669"/>
    <property type="project" value="TreeGrafter"/>
</dbReference>
<dbReference type="Proteomes" id="UP000228934">
    <property type="component" value="Unassembled WGS sequence"/>
</dbReference>
<dbReference type="EMBL" id="KV942408">
    <property type="protein sequence ID" value="PIO27694.1"/>
    <property type="molecule type" value="Genomic_DNA"/>
</dbReference>
<dbReference type="PANTHER" id="PTHR45957:SF1">
    <property type="entry name" value="ANAPHASE-PROMOTING COMPLEX SUBUNIT 2"/>
    <property type="match status" value="1"/>
</dbReference>
<name>A0A2G9RIL7_AQUCT</name>
<organism evidence="2 3">
    <name type="scientific">Aquarana catesbeiana</name>
    <name type="common">American bullfrog</name>
    <name type="synonym">Rana catesbeiana</name>
    <dbReference type="NCBI Taxonomy" id="8400"/>
    <lineage>
        <taxon>Eukaryota</taxon>
        <taxon>Metazoa</taxon>
        <taxon>Chordata</taxon>
        <taxon>Craniata</taxon>
        <taxon>Vertebrata</taxon>
        <taxon>Euteleostomi</taxon>
        <taxon>Amphibia</taxon>
        <taxon>Batrachia</taxon>
        <taxon>Anura</taxon>
        <taxon>Neobatrachia</taxon>
        <taxon>Ranoidea</taxon>
        <taxon>Ranidae</taxon>
        <taxon>Aquarana</taxon>
    </lineage>
</organism>